<dbReference type="Gene3D" id="3.40.850.10">
    <property type="entry name" value="Kinesin motor domain"/>
    <property type="match status" value="1"/>
</dbReference>
<dbReference type="PRINTS" id="PR00193">
    <property type="entry name" value="MYOSINHEAVY"/>
</dbReference>
<comment type="similarity">
    <text evidence="6">Belongs to the TRAFAC class myosin-kinesin ATPase superfamily. Myosin family.</text>
</comment>
<reference evidence="9 10" key="1">
    <citation type="submission" date="2019-07" db="EMBL/GenBank/DDBJ databases">
        <title>Genomes of Cafeteria roenbergensis.</title>
        <authorList>
            <person name="Fischer M.G."/>
            <person name="Hackl T."/>
            <person name="Roman M."/>
        </authorList>
    </citation>
    <scope>NUCLEOTIDE SEQUENCE [LARGE SCALE GENOMIC DNA]</scope>
    <source>
        <strain evidence="9 10">BVI</strain>
    </source>
</reference>
<dbReference type="InterPro" id="IPR036961">
    <property type="entry name" value="Kinesin_motor_dom_sf"/>
</dbReference>
<dbReference type="PANTHER" id="PTHR13140:SF706">
    <property type="entry name" value="DILUTE CLASS UNCONVENTIONAL MYOSIN, ISOFORM C"/>
    <property type="match status" value="1"/>
</dbReference>
<feature type="compositionally biased region" description="Polar residues" evidence="7">
    <location>
        <begin position="1319"/>
        <end position="1331"/>
    </location>
</feature>
<keyword evidence="2 6" id="KW-0067">ATP-binding</keyword>
<dbReference type="GO" id="GO:0005737">
    <property type="term" value="C:cytoplasm"/>
    <property type="evidence" value="ECO:0007669"/>
    <property type="project" value="TreeGrafter"/>
</dbReference>
<feature type="region of interest" description="Disordered" evidence="7">
    <location>
        <begin position="1"/>
        <end position="21"/>
    </location>
</feature>
<proteinExistence type="inferred from homology"/>
<evidence type="ECO:0000256" key="3">
    <source>
        <dbReference type="ARBA" id="ARBA00023123"/>
    </source>
</evidence>
<feature type="region of interest" description="Disordered" evidence="7">
    <location>
        <begin position="2491"/>
        <end position="2510"/>
    </location>
</feature>
<dbReference type="Pfam" id="PF00063">
    <property type="entry name" value="Myosin_head"/>
    <property type="match status" value="2"/>
</dbReference>
<dbReference type="Gene3D" id="1.20.5.4820">
    <property type="match status" value="1"/>
</dbReference>
<feature type="region of interest" description="Disordered" evidence="7">
    <location>
        <begin position="1842"/>
        <end position="1867"/>
    </location>
</feature>
<dbReference type="GO" id="GO:0051015">
    <property type="term" value="F:actin filament binding"/>
    <property type="evidence" value="ECO:0007669"/>
    <property type="project" value="TreeGrafter"/>
</dbReference>
<name>A0A5A8CRN3_CAFRO</name>
<feature type="region of interest" description="Disordered" evidence="7">
    <location>
        <begin position="2606"/>
        <end position="2625"/>
    </location>
</feature>
<gene>
    <name evidence="9" type="ORF">FNF29_01948</name>
</gene>
<feature type="region of interest" description="Disordered" evidence="7">
    <location>
        <begin position="2094"/>
        <end position="2126"/>
    </location>
</feature>
<feature type="domain" description="Myosin motor" evidence="8">
    <location>
        <begin position="114"/>
        <end position="906"/>
    </location>
</feature>
<feature type="compositionally biased region" description="Low complexity" evidence="7">
    <location>
        <begin position="1842"/>
        <end position="1859"/>
    </location>
</feature>
<evidence type="ECO:0000259" key="8">
    <source>
        <dbReference type="PROSITE" id="PS51456"/>
    </source>
</evidence>
<dbReference type="PANTHER" id="PTHR13140">
    <property type="entry name" value="MYOSIN"/>
    <property type="match status" value="1"/>
</dbReference>
<dbReference type="EMBL" id="VLTN01000008">
    <property type="protein sequence ID" value="KAA0155197.1"/>
    <property type="molecule type" value="Genomic_DNA"/>
</dbReference>
<sequence>MADADSQSETPKVVRRARRGSVTITEASTGWLKQQAARMEAERAALDADDGEDDVPLEGWNWIPDEAQGYVPAQYKGEGAGGTAMYLALGKAEPEAIAVKAVGSAISAMSSLKRHVDDMVKMEEVNEAAVLQNVRLRFERRIIYTNIGSILVSVNPFEHMDGLYTADQVALYGRAAAEAETRPHVFAIASNAFRGMAEEGLPQAIIISGESGAGKTEATKKCLQYMAEVAGSAAHGLDKRLLAANPILEAFGNAKTVRNNNSSRFGKWMVVRFLRPPGAGQGLAIGGCHITNYLLERSRLVSPAPDERTYHVFYQLLAGADEAMQAELRLRPPSDCALFTRTTSCLAVPGMDDSAEWEDVVRSFGVLGFEEESVTSVLRCVSGVLQLADIDFEHAAAGSDGSGAVVTAGARQRLEDAAALLGLEPADLERELTRRGRSAGAGRSAEVTYSPLDVEASGDSRWALVTALYSKLFDWLVQEVNKSLAGSPEPAVGGSGAAPASAAAAAASAGAAAPGGGRPSLSIGVAQRTVGILDIFGFEIFQHNSFEQLCINYCNEKLQQLFNNHVFKEEERVYKAEGIDFSDVVYTDNQSVVDLIEGARPPGLLRKLDDMTLGMRATDAQLVASIVREHNASPDFIAVLPARVKTLGLPRDALPFGVKHYAADVVYDARGFISKNKDLILPNVVSLMQGSTLPMISEQLFCAEDDGTPVGTDSPIPASPAVRRLGAGGSGGAGRRRGKDTGTQAKKFRTQLESLMQTLGAAEPHYIRCIKPNAQKRPGVFEGSLCLEQLRYSGIFDAVRIRQQGFPFRWSYADFVARYRCCTDVSEEVAAAMAERGVDASASGWARKRGAVPWDEEFHKGVARAIVHRLAERLGVAGGCFRDVRFGKTMVLYRAEAHRRLTELRGKATRPAAHSIQRAAKGIAAKRAVWRLRALRVRLARATRLRDLQLLEEAVAEAEALSERGDAVREGAPELPAAYAALPVPADSTKQVRAGGSSAPGLPASVLRPWLSECRPWPEGVEAVPEPPGLARLAASPRPLGPLPELPACKSLARRLRLEADAKEAVAAALEASGEARSREGVAGARTALEAALETLSSLGMSDGEAPGAAEARALLAADARWTAARDALEAAVEAYDRGGIEGARAQAAELAEERLAAAGAAAGPSGAADSAGWATLGGGLEDRAAVVLEEIAREEAALVDLRAAIGSGALTDASACSLAEADIRLAGLLAPPADGEVESVAETGVLDEAALAAAAAAAAPDDADGSSGAVAVSVRWDHLAGPAEALRDAKLRTPDGLALVRLASLLTMLRRAVGGSAGENSQKQQQLSGGSESGPASGVDWAAVDASVDAFDELPSIPESAAAEVAAARAASHARAMARRLRLALLLGQPRGAVGDMQCDALEFDELVGLVRKAATSGSGGASSSAEAGKEGTARGGVMQVPAVAELVSSAALVAECRKHAKAGDWDALEAVLATEEAGSATPLAEAEILRFSREVRERRAEQRLSAALSEGGLAGRVGRPDRDSVSTAGLERAVEASGSARGPRAVALLEFATAVVLPLRRAVLAGDWDEAAAMVAGVEDDQVPAECAAEVELAVGIAEERAVVAHLVRGLSLGRVACAAGSAEIDAAAVETAPLLSEVRTVGPLERRTALSRVLTVAAESTASMRAAVQQGSWAEAAQLAAAQLERLAEADAAEAEAEALEEGGSLGVEAALAEGAAALPADAAERAAAGAGSPLDAVRAECRLVRREAARRAAVQAVLDALSVGALSGTAAGLRTEGVDGDALERAAAQASALDRVGSADDVRLVETGALVARLRTMLVHGNWQDGARTMAEAAARWAGAEGPAEGSESAAQDGQLAGGAEGDGAAAGLEGAARLAHPAGQRELHLAVSVVRAAAAGDALAAALASHRVRGRPDGLAAGPTMAEPLRRAAAVAAALPRACVVPRVAALHRAAVLLADARQALSAWTELVDSAPWGSKATASADRQALDDDEAALSGAPVFGELEHADTPGAAAASSQAAKHRPRDEVKLYDPVAAAAAAADSPSPGASGPAGADKAGGGNGLSTPDAARENEAWAKVEAATAALMARFGSAGSAGSAGPHSAMAPPRSQGEQDRGLAGSADAEARRLCQTEGLLLQDAAHNRRLVSSLRAALRRGRATGSPGAIRVLDIETAPLSKAVELAAELGVNTDAADRLLRTARVVLRARRGLRDGDEAAVGSALSEAEALAGPGGGLGGVDSAAREELGLCQANAAYQRVISRLTSAMAKGGPVGVVGALDVSQLETAEVEAALTEAQAAVGGAADTPAVKALVETAHQLVQVRRLLAEGRWEAAEAAVEDALAVQAGSAASPADPGPLGGFGGSRRGGRPQAGPARAELELVLSETSHRRACTDLSVALRSGGIAGEPGAVDVSAVRVDLLARAMDQAKEAGCRSARSRALQAAAWVVRCLRAALMSGDWAAAIAALDSPDGQRLLSGVLGEVGAARVPADEASGASEAPQGPAETSGNAALLEGTRPVHEPGSAGEASAALSAARTEALLAAAEARNRAARRSLLDALASGGARADDATGHLLVDGVETSDLADALAGAMGAGLQLPEGAPELRHASGGGAGATAGAGGSGKGAVAPGLPAIPVTASLIVLADAVLCLRNALTEGSRGEAEAAIAAARRVPGVADLMASAAAEDDTGTAWAGAQAFLDDDEDDDRSGGGDGDERSADGGAGGDGVRARDGASSSALGSPASDLSSLSSPAGQSITTSPPLPEPAFANVNPGAPLALGRELYWSDREVRAVTTLTALQAALDAPGAARGAALRHLALNAASPDGSLSGDGEASAADGLARRVRLVVAETMRAAEARRPVIGRAAGSVSPTGSPSRGSPEGFAATSAAADASLPVTSAALRDAIAVARS</sequence>
<dbReference type="GO" id="GO:0000146">
    <property type="term" value="F:microfilament motor activity"/>
    <property type="evidence" value="ECO:0007669"/>
    <property type="project" value="TreeGrafter"/>
</dbReference>
<keyword evidence="10" id="KW-1185">Reference proteome</keyword>
<feature type="region of interest" description="Disordered" evidence="7">
    <location>
        <begin position="713"/>
        <end position="743"/>
    </location>
</feature>
<feature type="compositionally biased region" description="Low complexity" evidence="7">
    <location>
        <begin position="2094"/>
        <end position="2110"/>
    </location>
</feature>
<organism evidence="9 10">
    <name type="scientific">Cafeteria roenbergensis</name>
    <name type="common">Marine flagellate</name>
    <dbReference type="NCBI Taxonomy" id="33653"/>
    <lineage>
        <taxon>Eukaryota</taxon>
        <taxon>Sar</taxon>
        <taxon>Stramenopiles</taxon>
        <taxon>Bigyra</taxon>
        <taxon>Opalozoa</taxon>
        <taxon>Bicosoecida</taxon>
        <taxon>Cafeteriaceae</taxon>
        <taxon>Cafeteria</taxon>
    </lineage>
</organism>
<evidence type="ECO:0000256" key="6">
    <source>
        <dbReference type="PROSITE-ProRule" id="PRU00782"/>
    </source>
</evidence>
<dbReference type="PROSITE" id="PS51456">
    <property type="entry name" value="MYOSIN_MOTOR"/>
    <property type="match status" value="1"/>
</dbReference>
<accession>A0A5A8CRN3</accession>
<feature type="compositionally biased region" description="Polar residues" evidence="7">
    <location>
        <begin position="1"/>
        <end position="10"/>
    </location>
</feature>
<dbReference type="SMART" id="SM00242">
    <property type="entry name" value="MYSc"/>
    <property type="match status" value="1"/>
</dbReference>
<keyword evidence="4 6" id="KW-0505">Motor protein</keyword>
<dbReference type="CDD" id="cd00124">
    <property type="entry name" value="MYSc"/>
    <property type="match status" value="1"/>
</dbReference>
<keyword evidence="1 6" id="KW-0547">Nucleotide-binding</keyword>
<evidence type="ECO:0000313" key="9">
    <source>
        <dbReference type="EMBL" id="KAA0155197.1"/>
    </source>
</evidence>
<dbReference type="Gene3D" id="1.10.10.820">
    <property type="match status" value="1"/>
</dbReference>
<evidence type="ECO:0000313" key="10">
    <source>
        <dbReference type="Proteomes" id="UP000323011"/>
    </source>
</evidence>
<dbReference type="InterPro" id="IPR027417">
    <property type="entry name" value="P-loop_NTPase"/>
</dbReference>
<evidence type="ECO:0000256" key="2">
    <source>
        <dbReference type="ARBA" id="ARBA00022840"/>
    </source>
</evidence>
<evidence type="ECO:0000256" key="5">
    <source>
        <dbReference type="ARBA" id="ARBA00023203"/>
    </source>
</evidence>
<dbReference type="GO" id="GO:0005524">
    <property type="term" value="F:ATP binding"/>
    <property type="evidence" value="ECO:0007669"/>
    <property type="project" value="UniProtKB-UniRule"/>
</dbReference>
<keyword evidence="5 6" id="KW-0009">Actin-binding</keyword>
<keyword evidence="3 6" id="KW-0518">Myosin</keyword>
<feature type="region of interest" description="Disordered" evidence="7">
    <location>
        <begin position="2349"/>
        <end position="2376"/>
    </location>
</feature>
<dbReference type="InterPro" id="IPR001609">
    <property type="entry name" value="Myosin_head_motor_dom-like"/>
</dbReference>
<feature type="region of interest" description="Disordered" evidence="7">
    <location>
        <begin position="2699"/>
        <end position="2768"/>
    </location>
</feature>
<feature type="region of interest" description="Disordered" evidence="7">
    <location>
        <begin position="2043"/>
        <end position="2074"/>
    </location>
</feature>
<protein>
    <recommendedName>
        <fullName evidence="8">Myosin motor domain-containing protein</fullName>
    </recommendedName>
</protein>
<dbReference type="GO" id="GO:0016020">
    <property type="term" value="C:membrane"/>
    <property type="evidence" value="ECO:0007669"/>
    <property type="project" value="TreeGrafter"/>
</dbReference>
<feature type="compositionally biased region" description="Basic and acidic residues" evidence="7">
    <location>
        <begin position="2707"/>
        <end position="2718"/>
    </location>
</feature>
<feature type="compositionally biased region" description="Low complexity" evidence="7">
    <location>
        <begin position="2732"/>
        <end position="2753"/>
    </location>
</feature>
<dbReference type="Gene3D" id="1.20.120.720">
    <property type="entry name" value="Myosin VI head, motor domain, U50 subdomain"/>
    <property type="match status" value="1"/>
</dbReference>
<dbReference type="Proteomes" id="UP000323011">
    <property type="component" value="Unassembled WGS sequence"/>
</dbReference>
<feature type="compositionally biased region" description="Low complexity" evidence="7">
    <location>
        <begin position="2043"/>
        <end position="2058"/>
    </location>
</feature>
<feature type="region of interest" description="Disordered" evidence="7">
    <location>
        <begin position="2864"/>
        <end position="2887"/>
    </location>
</feature>
<feature type="compositionally biased region" description="Gly residues" evidence="7">
    <location>
        <begin position="2609"/>
        <end position="2624"/>
    </location>
</feature>
<feature type="region of interest" description="Disordered" evidence="7">
    <location>
        <begin position="1316"/>
        <end position="1339"/>
    </location>
</feature>
<dbReference type="GO" id="GO:0016459">
    <property type="term" value="C:myosin complex"/>
    <property type="evidence" value="ECO:0007669"/>
    <property type="project" value="UniProtKB-KW"/>
</dbReference>
<evidence type="ECO:0000256" key="4">
    <source>
        <dbReference type="ARBA" id="ARBA00023175"/>
    </source>
</evidence>
<dbReference type="SUPFAM" id="SSF52540">
    <property type="entry name" value="P-loop containing nucleoside triphosphate hydrolases"/>
    <property type="match status" value="1"/>
</dbReference>
<evidence type="ECO:0000256" key="7">
    <source>
        <dbReference type="SAM" id="MobiDB-lite"/>
    </source>
</evidence>
<dbReference type="Gene3D" id="1.20.58.530">
    <property type="match status" value="1"/>
</dbReference>
<comment type="caution">
    <text evidence="9">The sequence shown here is derived from an EMBL/GenBank/DDBJ whole genome shotgun (WGS) entry which is preliminary data.</text>
</comment>
<dbReference type="GO" id="GO:0007015">
    <property type="term" value="P:actin filament organization"/>
    <property type="evidence" value="ECO:0007669"/>
    <property type="project" value="TreeGrafter"/>
</dbReference>
<feature type="region of interest" description="Actin-binding" evidence="6">
    <location>
        <begin position="752"/>
        <end position="774"/>
    </location>
</feature>
<feature type="binding site" evidence="6">
    <location>
        <begin position="209"/>
        <end position="216"/>
    </location>
    <ligand>
        <name>ATP</name>
        <dbReference type="ChEBI" id="CHEBI:30616"/>
    </ligand>
</feature>
<evidence type="ECO:0000256" key="1">
    <source>
        <dbReference type="ARBA" id="ARBA00022741"/>
    </source>
</evidence>